<dbReference type="AlphaFoldDB" id="H6BTL7"/>
<feature type="region of interest" description="Disordered" evidence="1">
    <location>
        <begin position="1"/>
        <end position="22"/>
    </location>
</feature>
<keyword evidence="3" id="KW-1185">Reference proteome</keyword>
<reference evidence="2" key="1">
    <citation type="submission" date="2011-07" db="EMBL/GenBank/DDBJ databases">
        <title>The Genome Sequence of Exophiala (Wangiella) dermatitidis NIH/UT8656.</title>
        <authorList>
            <consortium name="The Broad Institute Genome Sequencing Platform"/>
            <person name="Cuomo C."/>
            <person name="Wang Z."/>
            <person name="Hunicke-Smith S."/>
            <person name="Szanislo P.J."/>
            <person name="Earl A."/>
            <person name="Young S.K."/>
            <person name="Zeng Q."/>
            <person name="Gargeya S."/>
            <person name="Fitzgerald M."/>
            <person name="Haas B."/>
            <person name="Abouelleil A."/>
            <person name="Alvarado L."/>
            <person name="Arachchi H.M."/>
            <person name="Berlin A."/>
            <person name="Brown A."/>
            <person name="Chapman S.B."/>
            <person name="Chen Z."/>
            <person name="Dunbar C."/>
            <person name="Freedman E."/>
            <person name="Gearin G."/>
            <person name="Gellesch M."/>
            <person name="Goldberg J."/>
            <person name="Griggs A."/>
            <person name="Gujja S."/>
            <person name="Heiman D."/>
            <person name="Howarth C."/>
            <person name="Larson L."/>
            <person name="Lui A."/>
            <person name="MacDonald P.J.P."/>
            <person name="Montmayeur A."/>
            <person name="Murphy C."/>
            <person name="Neiman D."/>
            <person name="Pearson M."/>
            <person name="Priest M."/>
            <person name="Roberts A."/>
            <person name="Saif S."/>
            <person name="Shea T."/>
            <person name="Shenoy N."/>
            <person name="Sisk P."/>
            <person name="Stolte C."/>
            <person name="Sykes S."/>
            <person name="Wortman J."/>
            <person name="Nusbaum C."/>
            <person name="Birren B."/>
        </authorList>
    </citation>
    <scope>NUCLEOTIDE SEQUENCE</scope>
    <source>
        <strain evidence="2">NIH/UT8656</strain>
    </source>
</reference>
<protein>
    <submittedName>
        <fullName evidence="2">Uncharacterized protein</fullName>
    </submittedName>
</protein>
<gene>
    <name evidence="2" type="ORF">HMPREF1120_03578</name>
</gene>
<dbReference type="HOGENOM" id="CLU_2084850_0_0_1"/>
<dbReference type="InParanoid" id="H6BTL7"/>
<organism evidence="2 3">
    <name type="scientific">Exophiala dermatitidis (strain ATCC 34100 / CBS 525.76 / NIH/UT8656)</name>
    <name type="common">Black yeast</name>
    <name type="synonym">Wangiella dermatitidis</name>
    <dbReference type="NCBI Taxonomy" id="858893"/>
    <lineage>
        <taxon>Eukaryota</taxon>
        <taxon>Fungi</taxon>
        <taxon>Dikarya</taxon>
        <taxon>Ascomycota</taxon>
        <taxon>Pezizomycotina</taxon>
        <taxon>Eurotiomycetes</taxon>
        <taxon>Chaetothyriomycetidae</taxon>
        <taxon>Chaetothyriales</taxon>
        <taxon>Herpotrichiellaceae</taxon>
        <taxon>Exophiala</taxon>
    </lineage>
</organism>
<accession>H6BTL7</accession>
<evidence type="ECO:0000313" key="3">
    <source>
        <dbReference type="Proteomes" id="UP000007304"/>
    </source>
</evidence>
<dbReference type="RefSeq" id="XP_009155905.1">
    <property type="nucleotide sequence ID" value="XM_009157657.1"/>
</dbReference>
<dbReference type="EMBL" id="JH226132">
    <property type="protein sequence ID" value="EHY55444.1"/>
    <property type="molecule type" value="Genomic_DNA"/>
</dbReference>
<sequence>MASNTVPTNTPSPTADQPNNVSWDGNRFSVHVNSMSFELGTLPLFPWNEHSEVVVRIEPYFDSPDTHLPHMTDFRRADFYMRLLVGRAKRVAEEFRPLLQDRINEGHVQVYLDFGEC</sequence>
<evidence type="ECO:0000256" key="1">
    <source>
        <dbReference type="SAM" id="MobiDB-lite"/>
    </source>
</evidence>
<dbReference type="Proteomes" id="UP000007304">
    <property type="component" value="Unassembled WGS sequence"/>
</dbReference>
<feature type="compositionally biased region" description="Low complexity" evidence="1">
    <location>
        <begin position="1"/>
        <end position="14"/>
    </location>
</feature>
<dbReference type="VEuPathDB" id="FungiDB:HMPREF1120_03578"/>
<proteinExistence type="predicted"/>
<name>H6BTL7_EXODN</name>
<evidence type="ECO:0000313" key="2">
    <source>
        <dbReference type="EMBL" id="EHY55444.1"/>
    </source>
</evidence>
<dbReference type="GeneID" id="20308217"/>